<gene>
    <name evidence="5" type="ORF">EHS13_04290</name>
</gene>
<dbReference type="OrthoDB" id="2569619at2"/>
<dbReference type="SMART" id="SM00342">
    <property type="entry name" value="HTH_ARAC"/>
    <property type="match status" value="1"/>
</dbReference>
<feature type="domain" description="HTH araC/xylS-type" evidence="4">
    <location>
        <begin position="206"/>
        <end position="304"/>
    </location>
</feature>
<dbReference type="Gene3D" id="1.10.10.60">
    <property type="entry name" value="Homeodomain-like"/>
    <property type="match status" value="2"/>
</dbReference>
<keyword evidence="3" id="KW-0804">Transcription</keyword>
<keyword evidence="1" id="KW-0805">Transcription regulation</keyword>
<dbReference type="RefSeq" id="WP_155699178.1">
    <property type="nucleotide sequence ID" value="NZ_CP034235.1"/>
</dbReference>
<dbReference type="PROSITE" id="PS00041">
    <property type="entry name" value="HTH_ARAC_FAMILY_1"/>
    <property type="match status" value="1"/>
</dbReference>
<dbReference type="Pfam" id="PF02311">
    <property type="entry name" value="AraC_binding"/>
    <property type="match status" value="1"/>
</dbReference>
<dbReference type="InterPro" id="IPR009057">
    <property type="entry name" value="Homeodomain-like_sf"/>
</dbReference>
<keyword evidence="6" id="KW-1185">Reference proteome</keyword>
<dbReference type="InterPro" id="IPR020449">
    <property type="entry name" value="Tscrpt_reg_AraC-type_HTH"/>
</dbReference>
<evidence type="ECO:0000259" key="4">
    <source>
        <dbReference type="PROSITE" id="PS01124"/>
    </source>
</evidence>
<dbReference type="GO" id="GO:0003700">
    <property type="term" value="F:DNA-binding transcription factor activity"/>
    <property type="evidence" value="ECO:0007669"/>
    <property type="project" value="InterPro"/>
</dbReference>
<reference evidence="6" key="1">
    <citation type="submission" date="2018-11" db="EMBL/GenBank/DDBJ databases">
        <title>Complete genome sequence of Paenibacillus sp. ML311-T8.</title>
        <authorList>
            <person name="Nam Y.-D."/>
            <person name="Kang J."/>
            <person name="Chung W.-H."/>
            <person name="Park Y.S."/>
        </authorList>
    </citation>
    <scope>NUCLEOTIDE SEQUENCE [LARGE SCALE GENOMIC DNA]</scope>
    <source>
        <strain evidence="6">ML311-T8</strain>
    </source>
</reference>
<evidence type="ECO:0000256" key="3">
    <source>
        <dbReference type="ARBA" id="ARBA00023163"/>
    </source>
</evidence>
<evidence type="ECO:0000256" key="1">
    <source>
        <dbReference type="ARBA" id="ARBA00023015"/>
    </source>
</evidence>
<protein>
    <submittedName>
        <fullName evidence="5">AraC family transcriptional regulator</fullName>
    </submittedName>
</protein>
<dbReference type="SUPFAM" id="SSF51215">
    <property type="entry name" value="Regulatory protein AraC"/>
    <property type="match status" value="1"/>
</dbReference>
<dbReference type="InterPro" id="IPR018062">
    <property type="entry name" value="HTH_AraC-typ_CS"/>
</dbReference>
<sequence length="308" mass="36140">MERLHAQHDWVDIETNEGLSLFPVNCVFRDSQLNQRHFHSHFGYELYFCMQGNGSFIAGDRLHTLERATLTIVRPMVLHHSKPDNRIPFHRFVLAVEESYLQRLFGDDEGEYEELNVNENANQFRSLAQWIAKTDQDSCHLQLNPLQMLKAKATLEQLAQEIMKKQSHFPMMVKSLMLQLFADLGRFHLESNKLRNESEGLKQLVERMLNYLITHYQETISLNRLCRQFSISRSYMYQIFKQYTGTTMNEFLVAYRINKAKDLLHNIADPITEIAISVGFNDISHFCHTFKRQTGVTPSQYRVKQASF</sequence>
<evidence type="ECO:0000256" key="2">
    <source>
        <dbReference type="ARBA" id="ARBA00023125"/>
    </source>
</evidence>
<keyword evidence="2" id="KW-0238">DNA-binding</keyword>
<dbReference type="PANTHER" id="PTHR43280">
    <property type="entry name" value="ARAC-FAMILY TRANSCRIPTIONAL REGULATOR"/>
    <property type="match status" value="1"/>
</dbReference>
<dbReference type="KEGG" id="ppsc:EHS13_04290"/>
<dbReference type="EMBL" id="CP034235">
    <property type="protein sequence ID" value="QGQ94180.1"/>
    <property type="molecule type" value="Genomic_DNA"/>
</dbReference>
<dbReference type="InterPro" id="IPR018060">
    <property type="entry name" value="HTH_AraC"/>
</dbReference>
<dbReference type="PROSITE" id="PS01124">
    <property type="entry name" value="HTH_ARAC_FAMILY_2"/>
    <property type="match status" value="1"/>
</dbReference>
<dbReference type="Proteomes" id="UP000426246">
    <property type="component" value="Chromosome"/>
</dbReference>
<dbReference type="InterPro" id="IPR037923">
    <property type="entry name" value="HTH-like"/>
</dbReference>
<proteinExistence type="predicted"/>
<evidence type="ECO:0000313" key="5">
    <source>
        <dbReference type="EMBL" id="QGQ94180.1"/>
    </source>
</evidence>
<dbReference type="SUPFAM" id="SSF46689">
    <property type="entry name" value="Homeodomain-like"/>
    <property type="match status" value="2"/>
</dbReference>
<dbReference type="InterPro" id="IPR003313">
    <property type="entry name" value="AraC-bd"/>
</dbReference>
<dbReference type="AlphaFoldDB" id="A0A6B8RDG3"/>
<dbReference type="PRINTS" id="PR00032">
    <property type="entry name" value="HTHARAC"/>
</dbReference>
<dbReference type="GO" id="GO:0043565">
    <property type="term" value="F:sequence-specific DNA binding"/>
    <property type="evidence" value="ECO:0007669"/>
    <property type="project" value="InterPro"/>
</dbReference>
<dbReference type="PANTHER" id="PTHR43280:SF2">
    <property type="entry name" value="HTH-TYPE TRANSCRIPTIONAL REGULATOR EXSA"/>
    <property type="match status" value="1"/>
</dbReference>
<accession>A0A6B8RDG3</accession>
<organism evidence="5 6">
    <name type="scientific">Paenibacillus psychroresistens</name>
    <dbReference type="NCBI Taxonomy" id="1778678"/>
    <lineage>
        <taxon>Bacteria</taxon>
        <taxon>Bacillati</taxon>
        <taxon>Bacillota</taxon>
        <taxon>Bacilli</taxon>
        <taxon>Bacillales</taxon>
        <taxon>Paenibacillaceae</taxon>
        <taxon>Paenibacillus</taxon>
    </lineage>
</organism>
<dbReference type="Pfam" id="PF12833">
    <property type="entry name" value="HTH_18"/>
    <property type="match status" value="1"/>
</dbReference>
<name>A0A6B8RDG3_9BACL</name>
<evidence type="ECO:0000313" key="6">
    <source>
        <dbReference type="Proteomes" id="UP000426246"/>
    </source>
</evidence>